<dbReference type="PANTHER" id="PTHR33337">
    <property type="entry name" value="GFA DOMAIN-CONTAINING PROTEIN"/>
    <property type="match status" value="1"/>
</dbReference>
<keyword evidence="2" id="KW-0479">Metal-binding</keyword>
<feature type="domain" description="CENP-V/GFA" evidence="5">
    <location>
        <begin position="3"/>
        <end position="128"/>
    </location>
</feature>
<dbReference type="OrthoDB" id="428768at2759"/>
<dbReference type="InterPro" id="IPR006913">
    <property type="entry name" value="CENP-V/GFA"/>
</dbReference>
<proteinExistence type="inferred from homology"/>
<sequence length="141" mass="15001">MPLNGSCLCGKVQVSVKDDALPLKPVVCRCTNCQQTAGSPYSLVTIVPEDKVEITGETKAYTDTTTTSGNNSKRHFCPECGSPVQTVSPTRAGLAIIKLGLFAKSDGWKDSIGTPVAQIFTRNQKPWESLIDGVPAVEGTM</sequence>
<dbReference type="Gene3D" id="3.90.1590.10">
    <property type="entry name" value="glutathione-dependent formaldehyde- activating enzyme (gfa)"/>
    <property type="match status" value="1"/>
</dbReference>
<keyword evidence="7" id="KW-1185">Reference proteome</keyword>
<dbReference type="PANTHER" id="PTHR33337:SF40">
    <property type="entry name" value="CENP-V_GFA DOMAIN-CONTAINING PROTEIN-RELATED"/>
    <property type="match status" value="1"/>
</dbReference>
<dbReference type="Pfam" id="PF04828">
    <property type="entry name" value="GFA"/>
    <property type="match status" value="1"/>
</dbReference>
<dbReference type="EMBL" id="OOIQ01000003">
    <property type="protein sequence ID" value="SPO44442.1"/>
    <property type="molecule type" value="Genomic_DNA"/>
</dbReference>
<dbReference type="AlphaFoldDB" id="A0A5C3FJ71"/>
<dbReference type="GO" id="GO:0016846">
    <property type="term" value="F:carbon-sulfur lyase activity"/>
    <property type="evidence" value="ECO:0007669"/>
    <property type="project" value="InterPro"/>
</dbReference>
<evidence type="ECO:0000313" key="7">
    <source>
        <dbReference type="Proteomes" id="UP000325008"/>
    </source>
</evidence>
<evidence type="ECO:0000313" key="6">
    <source>
        <dbReference type="EMBL" id="SPO44442.1"/>
    </source>
</evidence>
<keyword evidence="3" id="KW-0862">Zinc</keyword>
<protein>
    <recommendedName>
        <fullName evidence="5">CENP-V/GFA domain-containing protein</fullName>
    </recommendedName>
</protein>
<reference evidence="6" key="1">
    <citation type="submission" date="2018-03" db="EMBL/GenBank/DDBJ databases">
        <authorList>
            <person name="Guldener U."/>
        </authorList>
    </citation>
    <scope>NUCLEOTIDE SEQUENCE [LARGE SCALE GENOMIC DNA]</scope>
    <source>
        <strain evidence="6">ATCC34888</strain>
    </source>
</reference>
<evidence type="ECO:0000259" key="5">
    <source>
        <dbReference type="PROSITE" id="PS51891"/>
    </source>
</evidence>
<accession>A0A5C3FJ71</accession>
<evidence type="ECO:0000256" key="4">
    <source>
        <dbReference type="ARBA" id="ARBA00023239"/>
    </source>
</evidence>
<comment type="caution">
    <text evidence="6">The sequence shown here is derived from an EMBL/GenBank/DDBJ whole genome shotgun (WGS) entry which is preliminary data.</text>
</comment>
<dbReference type="SUPFAM" id="SSF51316">
    <property type="entry name" value="Mss4-like"/>
    <property type="match status" value="1"/>
</dbReference>
<dbReference type="GO" id="GO:0046872">
    <property type="term" value="F:metal ion binding"/>
    <property type="evidence" value="ECO:0007669"/>
    <property type="project" value="UniProtKB-KW"/>
</dbReference>
<evidence type="ECO:0000256" key="2">
    <source>
        <dbReference type="ARBA" id="ARBA00022723"/>
    </source>
</evidence>
<dbReference type="Proteomes" id="UP000325008">
    <property type="component" value="Unassembled WGS sequence"/>
</dbReference>
<comment type="similarity">
    <text evidence="1">Belongs to the Gfa family.</text>
</comment>
<keyword evidence="4" id="KW-0456">Lyase</keyword>
<gene>
    <name evidence="6" type="ORF">PSANT_02127</name>
</gene>
<evidence type="ECO:0000256" key="1">
    <source>
        <dbReference type="ARBA" id="ARBA00005495"/>
    </source>
</evidence>
<dbReference type="InterPro" id="IPR011057">
    <property type="entry name" value="Mss4-like_sf"/>
</dbReference>
<name>A0A5C3FJ71_PSEA2</name>
<organism evidence="6 7">
    <name type="scientific">Pseudozyma antarctica</name>
    <name type="common">Yeast</name>
    <name type="synonym">Candida antarctica</name>
    <dbReference type="NCBI Taxonomy" id="84753"/>
    <lineage>
        <taxon>Eukaryota</taxon>
        <taxon>Fungi</taxon>
        <taxon>Dikarya</taxon>
        <taxon>Basidiomycota</taxon>
        <taxon>Ustilaginomycotina</taxon>
        <taxon>Ustilaginomycetes</taxon>
        <taxon>Ustilaginales</taxon>
        <taxon>Ustilaginaceae</taxon>
        <taxon>Moesziomyces</taxon>
    </lineage>
</organism>
<evidence type="ECO:0000256" key="3">
    <source>
        <dbReference type="ARBA" id="ARBA00022833"/>
    </source>
</evidence>
<dbReference type="PROSITE" id="PS51891">
    <property type="entry name" value="CENP_V_GFA"/>
    <property type="match status" value="1"/>
</dbReference>